<feature type="transmembrane region" description="Helical" evidence="1">
    <location>
        <begin position="240"/>
        <end position="257"/>
    </location>
</feature>
<protein>
    <submittedName>
        <fullName evidence="3">YdcF family protein</fullName>
    </submittedName>
</protein>
<name>A0ABW1T9Y8_9LACO</name>
<keyword evidence="1" id="KW-0472">Membrane</keyword>
<organism evidence="3 4">
    <name type="scientific">Secundilactobacillus hailunensis</name>
    <dbReference type="NCBI Taxonomy" id="2559923"/>
    <lineage>
        <taxon>Bacteria</taxon>
        <taxon>Bacillati</taxon>
        <taxon>Bacillota</taxon>
        <taxon>Bacilli</taxon>
        <taxon>Lactobacillales</taxon>
        <taxon>Lactobacillaceae</taxon>
        <taxon>Secundilactobacillus</taxon>
    </lineage>
</organism>
<dbReference type="RefSeq" id="WP_137630337.1">
    <property type="nucleotide sequence ID" value="NZ_BJDO01000006.1"/>
</dbReference>
<feature type="domain" description="DUF218" evidence="2">
    <location>
        <begin position="86"/>
        <end position="212"/>
    </location>
</feature>
<dbReference type="InterPro" id="IPR051599">
    <property type="entry name" value="Cell_Envelope_Assoc"/>
</dbReference>
<evidence type="ECO:0000313" key="4">
    <source>
        <dbReference type="Proteomes" id="UP001596190"/>
    </source>
</evidence>
<proteinExistence type="predicted"/>
<accession>A0ABW1T9Y8</accession>
<dbReference type="CDD" id="cd06259">
    <property type="entry name" value="YdcF-like"/>
    <property type="match status" value="1"/>
</dbReference>
<dbReference type="Proteomes" id="UP001596190">
    <property type="component" value="Unassembled WGS sequence"/>
</dbReference>
<comment type="caution">
    <text evidence="3">The sequence shown here is derived from an EMBL/GenBank/DDBJ whole genome shotgun (WGS) entry which is preliminary data.</text>
</comment>
<dbReference type="InterPro" id="IPR003848">
    <property type="entry name" value="DUF218"/>
</dbReference>
<evidence type="ECO:0000259" key="2">
    <source>
        <dbReference type="Pfam" id="PF02698"/>
    </source>
</evidence>
<evidence type="ECO:0000313" key="3">
    <source>
        <dbReference type="EMBL" id="MFC6254193.1"/>
    </source>
</evidence>
<dbReference type="PANTHER" id="PTHR30336:SF4">
    <property type="entry name" value="ENVELOPE BIOGENESIS FACTOR ELYC"/>
    <property type="match status" value="1"/>
</dbReference>
<sequence length="258" mass="29158">MITLLNLAAVWPLVTGQPDQRFVWKPLIVLLIVADLLIALPVNLWPGNLITTAESTGMATWYSIATLYLWLTYWYHQHTQPVVAPDYVIVLGARVTPSGPSKTLVRRLQTAIFFCVAQPNSPKLVLTGGQGSDEPQSEAQVMAAYLKQHHIDSKQLLLEETATSTDTNFKFSQQLINHDWQQPQPPKILVITSDYHLVRSQLLAKRHHLTVSLLGSWTIPTALIPAMLREVAALLLQLKWPLIIIWLLVTWFIQSFIF</sequence>
<dbReference type="EMBL" id="JBHSSA010000050">
    <property type="protein sequence ID" value="MFC6254193.1"/>
    <property type="molecule type" value="Genomic_DNA"/>
</dbReference>
<evidence type="ECO:0000256" key="1">
    <source>
        <dbReference type="SAM" id="Phobius"/>
    </source>
</evidence>
<dbReference type="PANTHER" id="PTHR30336">
    <property type="entry name" value="INNER MEMBRANE PROTEIN, PROBABLE PERMEASE"/>
    <property type="match status" value="1"/>
</dbReference>
<dbReference type="InterPro" id="IPR014729">
    <property type="entry name" value="Rossmann-like_a/b/a_fold"/>
</dbReference>
<reference evidence="4" key="1">
    <citation type="journal article" date="2019" name="Int. J. Syst. Evol. Microbiol.">
        <title>The Global Catalogue of Microorganisms (GCM) 10K type strain sequencing project: providing services to taxonomists for standard genome sequencing and annotation.</title>
        <authorList>
            <consortium name="The Broad Institute Genomics Platform"/>
            <consortium name="The Broad Institute Genome Sequencing Center for Infectious Disease"/>
            <person name="Wu L."/>
            <person name="Ma J."/>
        </authorList>
    </citation>
    <scope>NUCLEOTIDE SEQUENCE [LARGE SCALE GENOMIC DNA]</scope>
    <source>
        <strain evidence="4">CCM 8950</strain>
    </source>
</reference>
<dbReference type="Gene3D" id="3.40.50.620">
    <property type="entry name" value="HUPs"/>
    <property type="match status" value="1"/>
</dbReference>
<keyword evidence="4" id="KW-1185">Reference proteome</keyword>
<keyword evidence="1" id="KW-1133">Transmembrane helix</keyword>
<feature type="transmembrane region" description="Helical" evidence="1">
    <location>
        <begin position="26"/>
        <end position="45"/>
    </location>
</feature>
<gene>
    <name evidence="3" type="ORF">ACFP1H_06290</name>
</gene>
<keyword evidence="1" id="KW-0812">Transmembrane</keyword>
<dbReference type="Pfam" id="PF02698">
    <property type="entry name" value="DUF218"/>
    <property type="match status" value="1"/>
</dbReference>